<comment type="similarity">
    <text evidence="5">Belongs to the class-III pyridoxal-phosphate-dependent aminotransferase family. ArgD subfamily.</text>
</comment>
<dbReference type="InterPro" id="IPR004636">
    <property type="entry name" value="AcOrn/SuccOrn_fam"/>
</dbReference>
<dbReference type="InterPro" id="IPR015424">
    <property type="entry name" value="PyrdxlP-dep_Trfase"/>
</dbReference>
<keyword evidence="7" id="KW-1185">Reference proteome</keyword>
<evidence type="ECO:0000256" key="4">
    <source>
        <dbReference type="ARBA" id="ARBA00022898"/>
    </source>
</evidence>
<dbReference type="FunFam" id="3.40.640.10:FF:000004">
    <property type="entry name" value="Acetylornithine aminotransferase"/>
    <property type="match status" value="1"/>
</dbReference>
<evidence type="ECO:0000256" key="1">
    <source>
        <dbReference type="ARBA" id="ARBA00022571"/>
    </source>
</evidence>
<dbReference type="Gene3D" id="3.90.1150.10">
    <property type="entry name" value="Aspartate Aminotransferase, domain 1"/>
    <property type="match status" value="1"/>
</dbReference>
<dbReference type="PANTHER" id="PTHR11986:SF113">
    <property type="entry name" value="SUCCINYLORNITHINE TRANSAMINASE"/>
    <property type="match status" value="1"/>
</dbReference>
<dbReference type="RefSeq" id="WP_147044779.1">
    <property type="nucleotide sequence ID" value="NZ_BJZV01000001.1"/>
</dbReference>
<comment type="cofactor">
    <cofactor evidence="5">
        <name>pyridoxal 5'-phosphate</name>
        <dbReference type="ChEBI" id="CHEBI:597326"/>
    </cofactor>
    <text evidence="5">Binds 1 pyridoxal phosphate per subunit.</text>
</comment>
<comment type="catalytic activity">
    <reaction evidence="5">
        <text>N(2)-acetyl-L-ornithine + 2-oxoglutarate = N-acetyl-L-glutamate 5-semialdehyde + L-glutamate</text>
        <dbReference type="Rhea" id="RHEA:18049"/>
        <dbReference type="ChEBI" id="CHEBI:16810"/>
        <dbReference type="ChEBI" id="CHEBI:29123"/>
        <dbReference type="ChEBI" id="CHEBI:29985"/>
        <dbReference type="ChEBI" id="CHEBI:57805"/>
        <dbReference type="EC" id="2.6.1.11"/>
    </reaction>
</comment>
<feature type="binding site" evidence="5">
    <location>
        <position position="287"/>
    </location>
    <ligand>
        <name>N(2)-acetyl-L-ornithine</name>
        <dbReference type="ChEBI" id="CHEBI:57805"/>
    </ligand>
</feature>
<name>A0A512JES3_9HYPH</name>
<proteinExistence type="inferred from homology"/>
<dbReference type="InterPro" id="IPR015422">
    <property type="entry name" value="PyrdxlP-dep_Trfase_small"/>
</dbReference>
<dbReference type="EMBL" id="BJZV01000001">
    <property type="protein sequence ID" value="GEP08437.1"/>
    <property type="molecule type" value="Genomic_DNA"/>
</dbReference>
<sequence length="412" mass="43324">MAALRGLVTESPLASAPSSALVPTYNRAPIAFERGEGAWLVASDGERYLDFGAGIAVNGLGHAHPHLVEALTAQAQKVWHTSNLFQIPEGERLGQRLVDATFADVAFFANSGAEANEAAIKMARKYHAAGGHPERYRIVTFEGAFHGRTLATIAAGGQAKYIEGFGPKVDGFDQVPVGDVEALMAAIGPETAALMIEPIQGEGGVRSVGADLLRRLRAICDEHGLLLIYDEVQTGVGRTGRFFAHEWTGVAPDIMSVAKGIGGGFPLGVCLATAEAARGLTAGTHGTTFGGNPLAMAVGNAVLDVILADGFLDRVQQTALHLKQRLAELVDRHPRVFSEIRGQGLMIGLKLNVLNTDFTAAARAQKLLVIPAGDNVVRLLPPLIITEDDVAQAVERLDAAASTIEAQVRGAA</sequence>
<evidence type="ECO:0000313" key="7">
    <source>
        <dbReference type="Proteomes" id="UP000321750"/>
    </source>
</evidence>
<dbReference type="CDD" id="cd00610">
    <property type="entry name" value="OAT_like"/>
    <property type="match status" value="1"/>
</dbReference>
<dbReference type="InterPro" id="IPR050103">
    <property type="entry name" value="Class-III_PLP-dep_AT"/>
</dbReference>
<keyword evidence="4 5" id="KW-0663">Pyridoxal phosphate</keyword>
<dbReference type="NCBIfam" id="TIGR00707">
    <property type="entry name" value="argD"/>
    <property type="match status" value="1"/>
</dbReference>
<comment type="pathway">
    <text evidence="5">Amino-acid biosynthesis; L-arginine biosynthesis; N(2)-acetyl-L-ornithine from L-glutamate: step 4/4.</text>
</comment>
<dbReference type="UniPathway" id="UPA00068">
    <property type="reaction ID" value="UER00109"/>
</dbReference>
<dbReference type="InterPro" id="IPR015421">
    <property type="entry name" value="PyrdxlP-dep_Trfase_major"/>
</dbReference>
<feature type="binding site" evidence="5">
    <location>
        <position position="145"/>
    </location>
    <ligand>
        <name>pyridoxal 5'-phosphate</name>
        <dbReference type="ChEBI" id="CHEBI:597326"/>
    </ligand>
</feature>
<keyword evidence="5" id="KW-0028">Amino-acid biosynthesis</keyword>
<dbReference type="Proteomes" id="UP000321750">
    <property type="component" value="Unassembled WGS sequence"/>
</dbReference>
<feature type="binding site" evidence="5">
    <location>
        <position position="288"/>
    </location>
    <ligand>
        <name>pyridoxal 5'-phosphate</name>
        <dbReference type="ChEBI" id="CHEBI:597326"/>
    </ligand>
</feature>
<dbReference type="Pfam" id="PF00202">
    <property type="entry name" value="Aminotran_3"/>
    <property type="match status" value="1"/>
</dbReference>
<dbReference type="HAMAP" id="MF_01107">
    <property type="entry name" value="ArgD_aminotrans_3"/>
    <property type="match status" value="1"/>
</dbReference>
<feature type="binding site" evidence="5">
    <location>
        <begin position="112"/>
        <end position="113"/>
    </location>
    <ligand>
        <name>pyridoxal 5'-phosphate</name>
        <dbReference type="ChEBI" id="CHEBI:597326"/>
    </ligand>
</feature>
<dbReference type="NCBIfam" id="NF002325">
    <property type="entry name" value="PRK01278.1"/>
    <property type="match status" value="1"/>
</dbReference>
<feature type="binding site" evidence="5">
    <location>
        <position position="148"/>
    </location>
    <ligand>
        <name>N(2)-acetyl-L-ornithine</name>
        <dbReference type="ChEBI" id="CHEBI:57805"/>
    </ligand>
</feature>
<feature type="modified residue" description="N6-(pyridoxal phosphate)lysine" evidence="5">
    <location>
        <position position="259"/>
    </location>
</feature>
<reference evidence="6 7" key="1">
    <citation type="submission" date="2019-07" db="EMBL/GenBank/DDBJ databases">
        <title>Whole genome shotgun sequence of Methylobacterium gnaphalii NBRC 107716.</title>
        <authorList>
            <person name="Hosoyama A."/>
            <person name="Uohara A."/>
            <person name="Ohji S."/>
            <person name="Ichikawa N."/>
        </authorList>
    </citation>
    <scope>NUCLEOTIDE SEQUENCE [LARGE SCALE GENOMIC DNA]</scope>
    <source>
        <strain evidence="6 7">NBRC 107716</strain>
    </source>
</reference>
<gene>
    <name evidence="5 6" type="primary">argD</name>
    <name evidence="6" type="ORF">MGN01_02820</name>
</gene>
<keyword evidence="3 5" id="KW-0808">Transferase</keyword>
<dbReference type="PANTHER" id="PTHR11986">
    <property type="entry name" value="AMINOTRANSFERASE CLASS III"/>
    <property type="match status" value="1"/>
</dbReference>
<dbReference type="GO" id="GO:0005737">
    <property type="term" value="C:cytoplasm"/>
    <property type="evidence" value="ECO:0007669"/>
    <property type="project" value="UniProtKB-SubCell"/>
</dbReference>
<comment type="subcellular location">
    <subcellularLocation>
        <location evidence="5">Cytoplasm</location>
    </subcellularLocation>
</comment>
<dbReference type="GO" id="GO:0030170">
    <property type="term" value="F:pyridoxal phosphate binding"/>
    <property type="evidence" value="ECO:0007669"/>
    <property type="project" value="InterPro"/>
</dbReference>
<dbReference type="PIRSF" id="PIRSF000521">
    <property type="entry name" value="Transaminase_4ab_Lys_Orn"/>
    <property type="match status" value="1"/>
</dbReference>
<feature type="binding site" evidence="5">
    <location>
        <begin position="230"/>
        <end position="233"/>
    </location>
    <ligand>
        <name>pyridoxal 5'-phosphate</name>
        <dbReference type="ChEBI" id="CHEBI:597326"/>
    </ligand>
</feature>
<dbReference type="Gene3D" id="3.40.640.10">
    <property type="entry name" value="Type I PLP-dependent aspartate aminotransferase-like (Major domain)"/>
    <property type="match status" value="1"/>
</dbReference>
<comment type="miscellaneous">
    <text evidence="5">May also have succinyldiaminopimelate aminotransferase activity, thus carrying out the corresponding step in lysine biosynthesis.</text>
</comment>
<keyword evidence="2 5" id="KW-0032">Aminotransferase</keyword>
<dbReference type="GO" id="GO:0042802">
    <property type="term" value="F:identical protein binding"/>
    <property type="evidence" value="ECO:0007669"/>
    <property type="project" value="TreeGrafter"/>
</dbReference>
<dbReference type="AlphaFoldDB" id="A0A512JES3"/>
<comment type="caution">
    <text evidence="6">The sequence shown here is derived from an EMBL/GenBank/DDBJ whole genome shotgun (WGS) entry which is preliminary data.</text>
</comment>
<dbReference type="SUPFAM" id="SSF53383">
    <property type="entry name" value="PLP-dependent transferases"/>
    <property type="match status" value="1"/>
</dbReference>
<dbReference type="GO" id="GO:0003992">
    <property type="term" value="F:N2-acetyl-L-ornithine:2-oxoglutarate 5-aminotransferase activity"/>
    <property type="evidence" value="ECO:0007669"/>
    <property type="project" value="UniProtKB-UniRule"/>
</dbReference>
<comment type="subunit">
    <text evidence="5">Homodimer.</text>
</comment>
<evidence type="ECO:0000256" key="3">
    <source>
        <dbReference type="ARBA" id="ARBA00022679"/>
    </source>
</evidence>
<dbReference type="InterPro" id="IPR005814">
    <property type="entry name" value="Aminotrans_3"/>
</dbReference>
<keyword evidence="5" id="KW-0963">Cytoplasm</keyword>
<organism evidence="6 7">
    <name type="scientific">Methylobacterium gnaphalii</name>
    <dbReference type="NCBI Taxonomy" id="1010610"/>
    <lineage>
        <taxon>Bacteria</taxon>
        <taxon>Pseudomonadati</taxon>
        <taxon>Pseudomonadota</taxon>
        <taxon>Alphaproteobacteria</taxon>
        <taxon>Hyphomicrobiales</taxon>
        <taxon>Methylobacteriaceae</taxon>
        <taxon>Methylobacterium</taxon>
    </lineage>
</organism>
<dbReference type="EC" id="2.6.1.11" evidence="5"/>
<evidence type="ECO:0000313" key="6">
    <source>
        <dbReference type="EMBL" id="GEP08437.1"/>
    </source>
</evidence>
<dbReference type="OrthoDB" id="9801834at2"/>
<keyword evidence="1 5" id="KW-0055">Arginine biosynthesis</keyword>
<dbReference type="PROSITE" id="PS00600">
    <property type="entry name" value="AA_TRANSFER_CLASS_3"/>
    <property type="match status" value="1"/>
</dbReference>
<protein>
    <recommendedName>
        <fullName evidence="5">Acetylornithine aminotransferase</fullName>
        <shortName evidence="5">ACOAT</shortName>
        <ecNumber evidence="5">2.6.1.11</ecNumber>
    </recommendedName>
</protein>
<evidence type="ECO:0000256" key="5">
    <source>
        <dbReference type="HAMAP-Rule" id="MF_01107"/>
    </source>
</evidence>
<evidence type="ECO:0000256" key="2">
    <source>
        <dbReference type="ARBA" id="ARBA00022576"/>
    </source>
</evidence>
<dbReference type="GO" id="GO:0006526">
    <property type="term" value="P:L-arginine biosynthetic process"/>
    <property type="evidence" value="ECO:0007669"/>
    <property type="project" value="UniProtKB-UniRule"/>
</dbReference>
<accession>A0A512JES3</accession>
<dbReference type="InterPro" id="IPR049704">
    <property type="entry name" value="Aminotrans_3_PPA_site"/>
</dbReference>